<dbReference type="EMBL" id="JPRK01000015">
    <property type="protein sequence ID" value="KIO51405.1"/>
    <property type="molecule type" value="Genomic_DNA"/>
</dbReference>
<reference evidence="2 4" key="2">
    <citation type="submission" date="2016-11" db="EMBL/GenBank/DDBJ databases">
        <title>Whole genomes of Flavobacteriaceae.</title>
        <authorList>
            <person name="Stine C."/>
            <person name="Li C."/>
            <person name="Tadesse D."/>
        </authorList>
    </citation>
    <scope>NUCLEOTIDE SEQUENCE [LARGE SCALE GENOMIC DNA]</scope>
    <source>
        <strain evidence="2 4">ATCC 51468</strain>
    </source>
</reference>
<keyword evidence="4" id="KW-1185">Reference proteome</keyword>
<reference evidence="1 3" key="1">
    <citation type="submission" date="2015-01" db="EMBL/GenBank/DDBJ databases">
        <title>Genome of Flavobacterium hibernum DSM 12611.</title>
        <authorList>
            <person name="Stropko S.J."/>
            <person name="Pipes S.E."/>
            <person name="Newman J.D."/>
        </authorList>
    </citation>
    <scope>NUCLEOTIDE SEQUENCE [LARGE SCALE GENOMIC DNA]</scope>
    <source>
        <strain evidence="1 3">DSM 12611</strain>
    </source>
</reference>
<organism evidence="1 3">
    <name type="scientific">Flavobacterium hibernum</name>
    <dbReference type="NCBI Taxonomy" id="37752"/>
    <lineage>
        <taxon>Bacteria</taxon>
        <taxon>Pseudomonadati</taxon>
        <taxon>Bacteroidota</taxon>
        <taxon>Flavobacteriia</taxon>
        <taxon>Flavobacteriales</taxon>
        <taxon>Flavobacteriaceae</taxon>
        <taxon>Flavobacterium</taxon>
    </lineage>
</organism>
<evidence type="ECO:0000313" key="2">
    <source>
        <dbReference type="EMBL" id="OXA84201.1"/>
    </source>
</evidence>
<dbReference type="RefSeq" id="WP_041519226.1">
    <property type="nucleotide sequence ID" value="NZ_JPRK01000015.1"/>
</dbReference>
<comment type="caution">
    <text evidence="1">The sequence shown here is derived from an EMBL/GenBank/DDBJ whole genome shotgun (WGS) entry which is preliminary data.</text>
</comment>
<evidence type="ECO:0000313" key="1">
    <source>
        <dbReference type="EMBL" id="KIO51405.1"/>
    </source>
</evidence>
<dbReference type="Proteomes" id="UP000198302">
    <property type="component" value="Unassembled WGS sequence"/>
</dbReference>
<proteinExistence type="predicted"/>
<dbReference type="EMBL" id="MUGX01000035">
    <property type="protein sequence ID" value="OXA84201.1"/>
    <property type="molecule type" value="Genomic_DNA"/>
</dbReference>
<dbReference type="STRING" id="37752.IW18_17295"/>
<accession>A0A0D0EJW3</accession>
<dbReference type="OrthoDB" id="880445at2"/>
<gene>
    <name evidence="2" type="ORF">B0A73_21170</name>
    <name evidence="1" type="ORF">IW18_17295</name>
</gene>
<evidence type="ECO:0000313" key="4">
    <source>
        <dbReference type="Proteomes" id="UP000198302"/>
    </source>
</evidence>
<protein>
    <submittedName>
        <fullName evidence="1">Uncharacterized protein</fullName>
    </submittedName>
</protein>
<evidence type="ECO:0000313" key="3">
    <source>
        <dbReference type="Proteomes" id="UP000032061"/>
    </source>
</evidence>
<name>A0A0D0EJW3_9FLAO</name>
<dbReference type="AlphaFoldDB" id="A0A0D0EJW3"/>
<sequence length="123" mass="13956">MKQLFKLSLFTFIIAQSSFSQKYNANLISKDSEINFAKSLKRGIKSDNVIYFVEKDLQTISAYKKNKLKWQTNVISICGKPKVGEPQIRYIGLNKNKLLVVIGKHNFAEVDIKNGKTKLVGSD</sequence>
<dbReference type="Proteomes" id="UP000032061">
    <property type="component" value="Unassembled WGS sequence"/>
</dbReference>